<dbReference type="PROSITE" id="PS50893">
    <property type="entry name" value="ABC_TRANSPORTER_2"/>
    <property type="match status" value="1"/>
</dbReference>
<dbReference type="SMART" id="SM00382">
    <property type="entry name" value="AAA"/>
    <property type="match status" value="1"/>
</dbReference>
<evidence type="ECO:0000256" key="2">
    <source>
        <dbReference type="ARBA" id="ARBA00022741"/>
    </source>
</evidence>
<accession>A0AAW9GV55</accession>
<keyword evidence="3 5" id="KW-0067">ATP-binding</keyword>
<dbReference type="Proteomes" id="UP001274571">
    <property type="component" value="Unassembled WGS sequence"/>
</dbReference>
<dbReference type="PANTHER" id="PTHR42939">
    <property type="entry name" value="ABC TRANSPORTER ATP-BINDING PROTEIN ALBC-RELATED"/>
    <property type="match status" value="1"/>
</dbReference>
<reference evidence="5" key="1">
    <citation type="submission" date="2023-11" db="EMBL/GenBank/DDBJ databases">
        <title>Genome Sequence of Bacillus thuringiensis stain BLB 30AF.</title>
        <authorList>
            <person name="Farhat A."/>
        </authorList>
    </citation>
    <scope>NUCLEOTIDE SEQUENCE</scope>
    <source>
        <strain evidence="5">BLB30AF</strain>
    </source>
</reference>
<evidence type="ECO:0000313" key="6">
    <source>
        <dbReference type="Proteomes" id="UP001274571"/>
    </source>
</evidence>
<dbReference type="InterPro" id="IPR003593">
    <property type="entry name" value="AAA+_ATPase"/>
</dbReference>
<dbReference type="SUPFAM" id="SSF52540">
    <property type="entry name" value="P-loop containing nucleoside triphosphate hydrolases"/>
    <property type="match status" value="1"/>
</dbReference>
<dbReference type="GO" id="GO:0005524">
    <property type="term" value="F:ATP binding"/>
    <property type="evidence" value="ECO:0007669"/>
    <property type="project" value="UniProtKB-KW"/>
</dbReference>
<evidence type="ECO:0000256" key="3">
    <source>
        <dbReference type="ARBA" id="ARBA00022840"/>
    </source>
</evidence>
<keyword evidence="2" id="KW-0547">Nucleotide-binding</keyword>
<dbReference type="Gene3D" id="3.40.50.300">
    <property type="entry name" value="P-loop containing nucleotide triphosphate hydrolases"/>
    <property type="match status" value="1"/>
</dbReference>
<protein>
    <submittedName>
        <fullName evidence="5">ATP-binding cassette domain-containing protein</fullName>
    </submittedName>
</protein>
<evidence type="ECO:0000259" key="4">
    <source>
        <dbReference type="PROSITE" id="PS50893"/>
    </source>
</evidence>
<organism evidence="5 6">
    <name type="scientific">Bacillus thuringiensis</name>
    <dbReference type="NCBI Taxonomy" id="1428"/>
    <lineage>
        <taxon>Bacteria</taxon>
        <taxon>Bacillati</taxon>
        <taxon>Bacillota</taxon>
        <taxon>Bacilli</taxon>
        <taxon>Bacillales</taxon>
        <taxon>Bacillaceae</taxon>
        <taxon>Bacillus</taxon>
        <taxon>Bacillus cereus group</taxon>
    </lineage>
</organism>
<dbReference type="InterPro" id="IPR027417">
    <property type="entry name" value="P-loop_NTPase"/>
</dbReference>
<dbReference type="GO" id="GO:0016887">
    <property type="term" value="F:ATP hydrolysis activity"/>
    <property type="evidence" value="ECO:0007669"/>
    <property type="project" value="InterPro"/>
</dbReference>
<evidence type="ECO:0000256" key="1">
    <source>
        <dbReference type="ARBA" id="ARBA00022448"/>
    </source>
</evidence>
<dbReference type="Pfam" id="PF00005">
    <property type="entry name" value="ABC_tran"/>
    <property type="match status" value="1"/>
</dbReference>
<keyword evidence="1" id="KW-0813">Transport</keyword>
<gene>
    <name evidence="5" type="ORF">SOH20_29570</name>
</gene>
<comment type="caution">
    <text evidence="5">The sequence shown here is derived from an EMBL/GenBank/DDBJ whole genome shotgun (WGS) entry which is preliminary data.</text>
</comment>
<dbReference type="RefSeq" id="WP_220779808.1">
    <property type="nucleotide sequence ID" value="NZ_JAXCMD010000016.1"/>
</dbReference>
<dbReference type="InterPro" id="IPR051782">
    <property type="entry name" value="ABC_Transporter_VariousFunc"/>
</dbReference>
<dbReference type="AlphaFoldDB" id="A0AAW9GV55"/>
<evidence type="ECO:0000313" key="5">
    <source>
        <dbReference type="EMBL" id="MDY0854963.1"/>
    </source>
</evidence>
<dbReference type="PANTHER" id="PTHR42939:SF1">
    <property type="entry name" value="ABC TRANSPORTER ATP-BINDING PROTEIN ALBC-RELATED"/>
    <property type="match status" value="1"/>
</dbReference>
<sequence>MEKLIINNLDYSYENQDELFSQVNICLDKGSKVRLFGENGSGKTTLLKIIANIIEDEETLSYDLNYFGENATFSDIREKRVFIADSPTFYEELTMEQNIQFYNLFFNYGKDFLENVYKLCKKFNVYSYLNQSVKNLSLGTRQKIWLAINLSTPTELVLLDEPFNSLDKESRKILSDIINESKGRTFIIVSHENNEGVLFSHELNSNNWSITKLSM</sequence>
<name>A0AAW9GV55_BACTU</name>
<proteinExistence type="predicted"/>
<feature type="domain" description="ABC transporter" evidence="4">
    <location>
        <begin position="4"/>
        <end position="213"/>
    </location>
</feature>
<dbReference type="InterPro" id="IPR003439">
    <property type="entry name" value="ABC_transporter-like_ATP-bd"/>
</dbReference>
<dbReference type="EMBL" id="JAXCMD010000016">
    <property type="protein sequence ID" value="MDY0854963.1"/>
    <property type="molecule type" value="Genomic_DNA"/>
</dbReference>